<protein>
    <submittedName>
        <fullName evidence="1">Uncharacterized protein</fullName>
    </submittedName>
</protein>
<keyword evidence="2" id="KW-1185">Reference proteome</keyword>
<sequence length="129" mass="14819">MENQTGMAFLPTTGLTSLLPLHVQPYREYAHLHINNVRWRKTETTEASKQSKRVVCFLIQILVAFIFKGKNLIGSGEKERLKELLGERLTECGWKDEMKSLCRPFPISGDPLEHNTTKHLRHLFPCATT</sequence>
<reference evidence="1 2" key="2">
    <citation type="journal article" date="2022" name="Mol. Ecol. Resour.">
        <title>The genomes of chicory, endive, great burdock and yacon provide insights into Asteraceae paleo-polyploidization history and plant inulin production.</title>
        <authorList>
            <person name="Fan W."/>
            <person name="Wang S."/>
            <person name="Wang H."/>
            <person name="Wang A."/>
            <person name="Jiang F."/>
            <person name="Liu H."/>
            <person name="Zhao H."/>
            <person name="Xu D."/>
            <person name="Zhang Y."/>
        </authorList>
    </citation>
    <scope>NUCLEOTIDE SEQUENCE [LARGE SCALE GENOMIC DNA]</scope>
    <source>
        <strain evidence="2">cv. Niubang</strain>
    </source>
</reference>
<evidence type="ECO:0000313" key="2">
    <source>
        <dbReference type="Proteomes" id="UP001055879"/>
    </source>
</evidence>
<organism evidence="1 2">
    <name type="scientific">Arctium lappa</name>
    <name type="common">Greater burdock</name>
    <name type="synonym">Lappa major</name>
    <dbReference type="NCBI Taxonomy" id="4217"/>
    <lineage>
        <taxon>Eukaryota</taxon>
        <taxon>Viridiplantae</taxon>
        <taxon>Streptophyta</taxon>
        <taxon>Embryophyta</taxon>
        <taxon>Tracheophyta</taxon>
        <taxon>Spermatophyta</taxon>
        <taxon>Magnoliopsida</taxon>
        <taxon>eudicotyledons</taxon>
        <taxon>Gunneridae</taxon>
        <taxon>Pentapetalae</taxon>
        <taxon>asterids</taxon>
        <taxon>campanulids</taxon>
        <taxon>Asterales</taxon>
        <taxon>Asteraceae</taxon>
        <taxon>Carduoideae</taxon>
        <taxon>Cardueae</taxon>
        <taxon>Arctiinae</taxon>
        <taxon>Arctium</taxon>
    </lineage>
</organism>
<dbReference type="EMBL" id="CM042058">
    <property type="protein sequence ID" value="KAI3685381.1"/>
    <property type="molecule type" value="Genomic_DNA"/>
</dbReference>
<comment type="caution">
    <text evidence="1">The sequence shown here is derived from an EMBL/GenBank/DDBJ whole genome shotgun (WGS) entry which is preliminary data.</text>
</comment>
<reference evidence="2" key="1">
    <citation type="journal article" date="2022" name="Mol. Ecol. Resour.">
        <title>The genomes of chicory, endive, great burdock and yacon provide insights into Asteraceae palaeo-polyploidization history and plant inulin production.</title>
        <authorList>
            <person name="Fan W."/>
            <person name="Wang S."/>
            <person name="Wang H."/>
            <person name="Wang A."/>
            <person name="Jiang F."/>
            <person name="Liu H."/>
            <person name="Zhao H."/>
            <person name="Xu D."/>
            <person name="Zhang Y."/>
        </authorList>
    </citation>
    <scope>NUCLEOTIDE SEQUENCE [LARGE SCALE GENOMIC DNA]</scope>
    <source>
        <strain evidence="2">cv. Niubang</strain>
    </source>
</reference>
<accession>A0ACB8YJG1</accession>
<gene>
    <name evidence="1" type="ORF">L6452_34623</name>
</gene>
<name>A0ACB8YJG1_ARCLA</name>
<dbReference type="Proteomes" id="UP001055879">
    <property type="component" value="Linkage Group LG12"/>
</dbReference>
<evidence type="ECO:0000313" key="1">
    <source>
        <dbReference type="EMBL" id="KAI3685381.1"/>
    </source>
</evidence>
<proteinExistence type="predicted"/>